<dbReference type="SUPFAM" id="SSF52540">
    <property type="entry name" value="P-loop containing nucleoside triphosphate hydrolases"/>
    <property type="match status" value="1"/>
</dbReference>
<comment type="similarity">
    <text evidence="1">Belongs to the CpsD/CapB family.</text>
</comment>
<keyword evidence="4" id="KW-0547">Nucleotide-binding</keyword>
<dbReference type="EC" id="2.7.10.2" evidence="2"/>
<comment type="caution">
    <text evidence="11">The sequence shown here is derived from an EMBL/GenBank/DDBJ whole genome shotgun (WGS) entry which is preliminary data.</text>
</comment>
<dbReference type="Pfam" id="PF13614">
    <property type="entry name" value="AAA_31"/>
    <property type="match status" value="1"/>
</dbReference>
<reference evidence="11 12" key="1">
    <citation type="submission" date="2019-07" db="EMBL/GenBank/DDBJ databases">
        <title>Genomic Encyclopedia of Archaeal and Bacterial Type Strains, Phase II (KMG-II): from individual species to whole genera.</title>
        <authorList>
            <person name="Goeker M."/>
        </authorList>
    </citation>
    <scope>NUCLEOTIDE SEQUENCE [LARGE SCALE GENOMIC DNA]</scope>
    <source>
        <strain evidence="11 12">ATCC BAA-1854</strain>
    </source>
</reference>
<dbReference type="RefSeq" id="WP_144911944.1">
    <property type="nucleotide sequence ID" value="NZ_VLLI01000005.1"/>
</dbReference>
<evidence type="ECO:0000256" key="1">
    <source>
        <dbReference type="ARBA" id="ARBA00007316"/>
    </source>
</evidence>
<keyword evidence="12" id="KW-1185">Reference proteome</keyword>
<dbReference type="InterPro" id="IPR050445">
    <property type="entry name" value="Bact_polysacc_biosynth/exp"/>
</dbReference>
<dbReference type="PANTHER" id="PTHR32309:SF13">
    <property type="entry name" value="FERRIC ENTEROBACTIN TRANSPORT PROTEIN FEPE"/>
    <property type="match status" value="1"/>
</dbReference>
<evidence type="ECO:0000256" key="7">
    <source>
        <dbReference type="ARBA" id="ARBA00023137"/>
    </source>
</evidence>
<keyword evidence="7" id="KW-0829">Tyrosine-protein kinase</keyword>
<dbReference type="CDD" id="cd05387">
    <property type="entry name" value="BY-kinase"/>
    <property type="match status" value="1"/>
</dbReference>
<dbReference type="GO" id="GO:0005886">
    <property type="term" value="C:plasma membrane"/>
    <property type="evidence" value="ECO:0007669"/>
    <property type="project" value="TreeGrafter"/>
</dbReference>
<keyword evidence="9" id="KW-0812">Transmembrane</keyword>
<feature type="transmembrane region" description="Helical" evidence="9">
    <location>
        <begin position="498"/>
        <end position="517"/>
    </location>
</feature>
<evidence type="ECO:0000256" key="8">
    <source>
        <dbReference type="ARBA" id="ARBA00051245"/>
    </source>
</evidence>
<name>A0A562U4M0_9SPHI</name>
<dbReference type="InterPro" id="IPR025669">
    <property type="entry name" value="AAA_dom"/>
</dbReference>
<dbReference type="GO" id="GO:0004715">
    <property type="term" value="F:non-membrane spanning protein tyrosine kinase activity"/>
    <property type="evidence" value="ECO:0007669"/>
    <property type="project" value="UniProtKB-EC"/>
</dbReference>
<dbReference type="InterPro" id="IPR027417">
    <property type="entry name" value="P-loop_NTPase"/>
</dbReference>
<keyword evidence="5" id="KW-0418">Kinase</keyword>
<feature type="domain" description="AAA" evidence="10">
    <location>
        <begin position="600"/>
        <end position="719"/>
    </location>
</feature>
<feature type="transmembrane region" description="Helical" evidence="9">
    <location>
        <begin position="32"/>
        <end position="53"/>
    </location>
</feature>
<dbReference type="PANTHER" id="PTHR32309">
    <property type="entry name" value="TYROSINE-PROTEIN KINASE"/>
    <property type="match status" value="1"/>
</dbReference>
<dbReference type="OrthoDB" id="9794577at2"/>
<evidence type="ECO:0000256" key="4">
    <source>
        <dbReference type="ARBA" id="ARBA00022741"/>
    </source>
</evidence>
<evidence type="ECO:0000313" key="12">
    <source>
        <dbReference type="Proteomes" id="UP000317010"/>
    </source>
</evidence>
<keyword evidence="6" id="KW-0067">ATP-binding</keyword>
<dbReference type="EMBL" id="VLLI01000005">
    <property type="protein sequence ID" value="TWJ00644.1"/>
    <property type="molecule type" value="Genomic_DNA"/>
</dbReference>
<evidence type="ECO:0000313" key="11">
    <source>
        <dbReference type="EMBL" id="TWJ00644.1"/>
    </source>
</evidence>
<keyword evidence="9" id="KW-1133">Transmembrane helix</keyword>
<evidence type="ECO:0000256" key="2">
    <source>
        <dbReference type="ARBA" id="ARBA00011903"/>
    </source>
</evidence>
<organism evidence="11 12">
    <name type="scientific">Mucilaginibacter frigoritolerans</name>
    <dbReference type="NCBI Taxonomy" id="652788"/>
    <lineage>
        <taxon>Bacteria</taxon>
        <taxon>Pseudomonadati</taxon>
        <taxon>Bacteroidota</taxon>
        <taxon>Sphingobacteriia</taxon>
        <taxon>Sphingobacteriales</taxon>
        <taxon>Sphingobacteriaceae</taxon>
        <taxon>Mucilaginibacter</taxon>
    </lineage>
</organism>
<gene>
    <name evidence="11" type="ORF">JN11_01900</name>
</gene>
<keyword evidence="9" id="KW-0472">Membrane</keyword>
<dbReference type="Proteomes" id="UP000317010">
    <property type="component" value="Unassembled WGS sequence"/>
</dbReference>
<dbReference type="NCBIfam" id="TIGR01007">
    <property type="entry name" value="eps_fam"/>
    <property type="match status" value="1"/>
</dbReference>
<evidence type="ECO:0000256" key="3">
    <source>
        <dbReference type="ARBA" id="ARBA00022679"/>
    </source>
</evidence>
<proteinExistence type="inferred from homology"/>
<comment type="catalytic activity">
    <reaction evidence="8">
        <text>L-tyrosyl-[protein] + ATP = O-phospho-L-tyrosyl-[protein] + ADP + H(+)</text>
        <dbReference type="Rhea" id="RHEA:10596"/>
        <dbReference type="Rhea" id="RHEA-COMP:10136"/>
        <dbReference type="Rhea" id="RHEA-COMP:20101"/>
        <dbReference type="ChEBI" id="CHEBI:15378"/>
        <dbReference type="ChEBI" id="CHEBI:30616"/>
        <dbReference type="ChEBI" id="CHEBI:46858"/>
        <dbReference type="ChEBI" id="CHEBI:61978"/>
        <dbReference type="ChEBI" id="CHEBI:456216"/>
        <dbReference type="EC" id="2.7.10.2"/>
    </reaction>
</comment>
<keyword evidence="3" id="KW-0808">Transferase</keyword>
<sequence length="780" mass="87750">MNNKQPGNINTRQNNTNDEAINIRAFLIKYRLWWPLFVVSILIALSIAFIYTIRETPAYEIMATMMIQSDNSQPPEQKSSLVEFQSLEQVNAPKVVENEIEVLKSNQLIRNVVNYFQLWADYELKGGIIKNRDLYGISPVKINLLDAGMLTPSPKIDLLILDTSSYLLLDKKGNSAKHRFNDTIKNALGSWTISKNASIVHYIGDEIEIGITDPETTTLAYQNALTVEAQEKPATVINISLSDPNVRKGEDFINYLIYFYKRSDITEKSKITKSTLDFIDKRLDSISGQLNYTENSIEGYRSHNGLTDVNAQSQMYLQGIQSNNEKLNEINVQLHVIENLEAYLDKPGNNDSSIPSAIGISDQHLSALIQKLSDLELERDKMLATLPEKNPAFDPINSQIASLKQEIKEDIKSMKSSLTTMQGSLASFKSNIQSSIKNVPVQEQQLSGMGRQQSTKSSLYNYLLQQRETIALTYASSASEVRLVDAAHTLPLKAAKKIMPFGIAFLIGLIFPAGFIYSRDIVKYRVGSRKEIEQATGIPVIAEFSYIKLPSAIVFENRANQESFALIEQFRHLRTQLNLLNESIVGGYFVLVTSSVANEGKSMVSSNLAVSLASIGKKTLLIETDIYKPTISKTFGLAPLTGLTSYLTNQAFQQDIVQEVPSYPNLSIIGSGPFVDNFSELLEQESFLRLISAWRVQYDYILFDSPPVHAINDAHILAKFCDVTLYVVRHNYTSKSLLPFIRKLNSNECFQKMNIIYNGLKNGRDSEGYKYEHYSREATR</sequence>
<evidence type="ECO:0000256" key="9">
    <source>
        <dbReference type="SAM" id="Phobius"/>
    </source>
</evidence>
<protein>
    <recommendedName>
        <fullName evidence="2">non-specific protein-tyrosine kinase</fullName>
        <ecNumber evidence="2">2.7.10.2</ecNumber>
    </recommendedName>
</protein>
<dbReference type="InterPro" id="IPR005702">
    <property type="entry name" value="Wzc-like_C"/>
</dbReference>
<evidence type="ECO:0000256" key="5">
    <source>
        <dbReference type="ARBA" id="ARBA00022777"/>
    </source>
</evidence>
<evidence type="ECO:0000256" key="6">
    <source>
        <dbReference type="ARBA" id="ARBA00022840"/>
    </source>
</evidence>
<accession>A0A562U4M0</accession>
<evidence type="ECO:0000259" key="10">
    <source>
        <dbReference type="Pfam" id="PF13614"/>
    </source>
</evidence>
<dbReference type="AlphaFoldDB" id="A0A562U4M0"/>
<dbReference type="GO" id="GO:0005524">
    <property type="term" value="F:ATP binding"/>
    <property type="evidence" value="ECO:0007669"/>
    <property type="project" value="UniProtKB-KW"/>
</dbReference>
<dbReference type="Gene3D" id="3.40.50.300">
    <property type="entry name" value="P-loop containing nucleotide triphosphate hydrolases"/>
    <property type="match status" value="1"/>
</dbReference>